<evidence type="ECO:0000313" key="20">
    <source>
        <dbReference type="EMBL" id="KAK7469742.1"/>
    </source>
</evidence>
<dbReference type="PROSITE" id="PS50097">
    <property type="entry name" value="BTB"/>
    <property type="match status" value="1"/>
</dbReference>
<gene>
    <name evidence="20" type="ORF">BaRGS_00036224</name>
</gene>
<evidence type="ECO:0000256" key="16">
    <source>
        <dbReference type="SAM" id="MobiDB-lite"/>
    </source>
</evidence>
<feature type="region of interest" description="Disordered" evidence="16">
    <location>
        <begin position="406"/>
        <end position="434"/>
    </location>
</feature>
<evidence type="ECO:0000259" key="19">
    <source>
        <dbReference type="PROSITE" id="PS50950"/>
    </source>
</evidence>
<dbReference type="SMART" id="SM00225">
    <property type="entry name" value="BTB"/>
    <property type="match status" value="1"/>
</dbReference>
<evidence type="ECO:0000256" key="14">
    <source>
        <dbReference type="PROSITE-ProRule" id="PRU00042"/>
    </source>
</evidence>
<feature type="domain" description="C2H2-type" evidence="18">
    <location>
        <begin position="626"/>
        <end position="654"/>
    </location>
</feature>
<dbReference type="FunFam" id="3.30.160.60:FF:001792">
    <property type="entry name" value="Zinc finger and BTB domain-containing 40"/>
    <property type="match status" value="1"/>
</dbReference>
<dbReference type="PROSITE" id="PS50157">
    <property type="entry name" value="ZINC_FINGER_C2H2_2"/>
    <property type="match status" value="5"/>
</dbReference>
<keyword evidence="10" id="KW-0805">Transcription regulation</keyword>
<accession>A0ABD0JCI2</accession>
<dbReference type="InterPro" id="IPR006612">
    <property type="entry name" value="THAP_Znf"/>
</dbReference>
<dbReference type="SUPFAM" id="SSF57667">
    <property type="entry name" value="beta-beta-alpha zinc fingers"/>
    <property type="match status" value="4"/>
</dbReference>
<dbReference type="InterPro" id="IPR011333">
    <property type="entry name" value="SKP1/BTB/POZ_sf"/>
</dbReference>
<comment type="subcellular location">
    <subcellularLocation>
        <location evidence="2">Nucleus</location>
    </subcellularLocation>
</comment>
<dbReference type="InterPro" id="IPR036236">
    <property type="entry name" value="Znf_C2H2_sf"/>
</dbReference>
<evidence type="ECO:0000256" key="4">
    <source>
        <dbReference type="ARBA" id="ARBA00022499"/>
    </source>
</evidence>
<evidence type="ECO:0000256" key="1">
    <source>
        <dbReference type="ARBA" id="ARBA00003767"/>
    </source>
</evidence>
<evidence type="ECO:0000256" key="5">
    <source>
        <dbReference type="ARBA" id="ARBA00022723"/>
    </source>
</evidence>
<dbReference type="InterPro" id="IPR013087">
    <property type="entry name" value="Znf_C2H2_type"/>
</dbReference>
<keyword evidence="6" id="KW-0677">Repeat</keyword>
<feature type="domain" description="C2H2-type" evidence="18">
    <location>
        <begin position="538"/>
        <end position="566"/>
    </location>
</feature>
<dbReference type="Gene3D" id="3.30.710.10">
    <property type="entry name" value="Potassium Channel Kv1.1, Chain A"/>
    <property type="match status" value="1"/>
</dbReference>
<evidence type="ECO:0000256" key="9">
    <source>
        <dbReference type="ARBA" id="ARBA00022843"/>
    </source>
</evidence>
<keyword evidence="5" id="KW-0479">Metal-binding</keyword>
<dbReference type="AlphaFoldDB" id="A0ABD0JCI2"/>
<dbReference type="Pfam" id="PF13912">
    <property type="entry name" value="zf-C2H2_6"/>
    <property type="match status" value="2"/>
</dbReference>
<comment type="function">
    <text evidence="1">May be involved in transcriptional regulation.</text>
</comment>
<feature type="compositionally biased region" description="Basic residues" evidence="16">
    <location>
        <begin position="346"/>
        <end position="357"/>
    </location>
</feature>
<dbReference type="PANTHER" id="PTHR46105:SF5">
    <property type="entry name" value="ZINC FINGER AND BTB DOMAIN-CONTAINING PROTEIN 44 ISOFORM X1"/>
    <property type="match status" value="1"/>
</dbReference>
<dbReference type="PANTHER" id="PTHR46105">
    <property type="entry name" value="AGAP004733-PA"/>
    <property type="match status" value="1"/>
</dbReference>
<organism evidence="20 21">
    <name type="scientific">Batillaria attramentaria</name>
    <dbReference type="NCBI Taxonomy" id="370345"/>
    <lineage>
        <taxon>Eukaryota</taxon>
        <taxon>Metazoa</taxon>
        <taxon>Spiralia</taxon>
        <taxon>Lophotrochozoa</taxon>
        <taxon>Mollusca</taxon>
        <taxon>Gastropoda</taxon>
        <taxon>Caenogastropoda</taxon>
        <taxon>Sorbeoconcha</taxon>
        <taxon>Cerithioidea</taxon>
        <taxon>Batillariidae</taxon>
        <taxon>Batillaria</taxon>
    </lineage>
</organism>
<keyword evidence="4" id="KW-1017">Isopeptide bond</keyword>
<feature type="region of interest" description="Disordered" evidence="16">
    <location>
        <begin position="319"/>
        <end position="357"/>
    </location>
</feature>
<evidence type="ECO:0000259" key="18">
    <source>
        <dbReference type="PROSITE" id="PS50157"/>
    </source>
</evidence>
<dbReference type="PROSITE" id="PS00028">
    <property type="entry name" value="ZINC_FINGER_C2H2_1"/>
    <property type="match status" value="4"/>
</dbReference>
<dbReference type="FunFam" id="3.30.160.60:FF:000446">
    <property type="entry name" value="Zinc finger protein"/>
    <property type="match status" value="1"/>
</dbReference>
<dbReference type="EMBL" id="JACVVK020000505">
    <property type="protein sequence ID" value="KAK7469742.1"/>
    <property type="molecule type" value="Genomic_DNA"/>
</dbReference>
<evidence type="ECO:0000256" key="2">
    <source>
        <dbReference type="ARBA" id="ARBA00004123"/>
    </source>
</evidence>
<feature type="domain" description="C2H2-type" evidence="18">
    <location>
        <begin position="683"/>
        <end position="705"/>
    </location>
</feature>
<feature type="region of interest" description="Disordered" evidence="16">
    <location>
        <begin position="102"/>
        <end position="125"/>
    </location>
</feature>
<dbReference type="PROSITE" id="PS50950">
    <property type="entry name" value="ZF_THAP"/>
    <property type="match status" value="1"/>
</dbReference>
<keyword evidence="8" id="KW-0862">Zinc</keyword>
<evidence type="ECO:0000256" key="15">
    <source>
        <dbReference type="PROSITE-ProRule" id="PRU00309"/>
    </source>
</evidence>
<keyword evidence="12" id="KW-0804">Transcription</keyword>
<feature type="domain" description="C2H2-type" evidence="18">
    <location>
        <begin position="655"/>
        <end position="682"/>
    </location>
</feature>
<dbReference type="InterPro" id="IPR050457">
    <property type="entry name" value="ZnFinger_BTB_dom_contain"/>
</dbReference>
<dbReference type="FunFam" id="3.30.160.60:FF:000774">
    <property type="entry name" value="Zinc finger protein"/>
    <property type="match status" value="1"/>
</dbReference>
<evidence type="ECO:0000256" key="6">
    <source>
        <dbReference type="ARBA" id="ARBA00022737"/>
    </source>
</evidence>
<dbReference type="Pfam" id="PF00096">
    <property type="entry name" value="zf-C2H2"/>
    <property type="match status" value="2"/>
</dbReference>
<evidence type="ECO:0000256" key="7">
    <source>
        <dbReference type="ARBA" id="ARBA00022771"/>
    </source>
</evidence>
<dbReference type="GO" id="GO:0008270">
    <property type="term" value="F:zinc ion binding"/>
    <property type="evidence" value="ECO:0007669"/>
    <property type="project" value="UniProtKB-KW"/>
</dbReference>
<feature type="domain" description="BTB" evidence="17">
    <location>
        <begin position="174"/>
        <end position="243"/>
    </location>
</feature>
<evidence type="ECO:0000256" key="13">
    <source>
        <dbReference type="ARBA" id="ARBA00023242"/>
    </source>
</evidence>
<reference evidence="20 21" key="1">
    <citation type="journal article" date="2023" name="Sci. Data">
        <title>Genome assembly of the Korean intertidal mud-creeper Batillaria attramentaria.</title>
        <authorList>
            <person name="Patra A.K."/>
            <person name="Ho P.T."/>
            <person name="Jun S."/>
            <person name="Lee S.J."/>
            <person name="Kim Y."/>
            <person name="Won Y.J."/>
        </authorList>
    </citation>
    <scope>NUCLEOTIDE SEQUENCE [LARGE SCALE GENOMIC DNA]</scope>
    <source>
        <strain evidence="20">Wonlab-2016</strain>
    </source>
</reference>
<sequence>MADRRRQGGGFCCAISCTNARNKISCEGKSFFKFPKDEERCKKWVQYARRQDLMNKPPSSLHSRGYLLCSDHFEENQFLRPAERDRLVWNAVPTIFNVPNPPLKATSTRRKLDKPAAPDKAKRKLSTQTEVMASQTSDSIPRDLVHSEFVHISQEHDSYLRRKLYKQWQDLQHCDLTLAVKDGELRAHACVVTAFSPKLKSVLETATHASPATGGVYVQLLFEVGVLRCLLNMMYTGVLSFNTAMLASVLSAARWLQMEEVVQLCQEYREVTGAQGDSSALTDDLVSCEVDSSDPRLLGISAKGDEHTEVASTEQCCNNGCRTNEPKSNRKRGRPMKVVAQPRQPARAKGRSVKRRSHMFLDASQVKQENDGSDTPNTNNLQVSSLEEVNEKGAFTLVFPLGIKDAGADSGSEKPPVTAGKKKQGRQSSPNESAEMVIKAEKPLLEKDDGDKGSRLLSNSEWVEMEEFPSSDEMDFTLGKTDSIRCKKCRARFSNPEKYRQHIVNHPVFICDICSVTYHRKSSLTRHMSKCHFTEPHLTCPACSFVAKTLSGLRTHCKEVHQESKPFKCKHPGCSYTTWKLWDFLHRHSVLHSGVKQCICDKCGQGFAHQDGLMSHHKACYQLQQFLCDLCGKSFNHVQSMRAHRRTVHFGEKPYSCESCGNRFSDQHNLKRHMRIHDNAYPYECEICKKKYRHSNSLKAHLKIHGDSAYCGSSVRYKVLPR</sequence>
<keyword evidence="13" id="KW-0539">Nucleus</keyword>
<evidence type="ECO:0000256" key="12">
    <source>
        <dbReference type="ARBA" id="ARBA00023163"/>
    </source>
</evidence>
<protein>
    <submittedName>
        <fullName evidence="20">Uncharacterized protein</fullName>
    </submittedName>
</protein>
<dbReference type="Proteomes" id="UP001519460">
    <property type="component" value="Unassembled WGS sequence"/>
</dbReference>
<keyword evidence="9" id="KW-0832">Ubl conjugation</keyword>
<dbReference type="GO" id="GO:0003677">
    <property type="term" value="F:DNA binding"/>
    <property type="evidence" value="ECO:0007669"/>
    <property type="project" value="UniProtKB-UniRule"/>
</dbReference>
<evidence type="ECO:0000256" key="3">
    <source>
        <dbReference type="ARBA" id="ARBA00006991"/>
    </source>
</evidence>
<dbReference type="Pfam" id="PF05485">
    <property type="entry name" value="THAP"/>
    <property type="match status" value="1"/>
</dbReference>
<evidence type="ECO:0000256" key="10">
    <source>
        <dbReference type="ARBA" id="ARBA00023015"/>
    </source>
</evidence>
<evidence type="ECO:0000256" key="8">
    <source>
        <dbReference type="ARBA" id="ARBA00022833"/>
    </source>
</evidence>
<evidence type="ECO:0000256" key="11">
    <source>
        <dbReference type="ARBA" id="ARBA00023125"/>
    </source>
</evidence>
<dbReference type="SUPFAM" id="SSF54695">
    <property type="entry name" value="POZ domain"/>
    <property type="match status" value="1"/>
</dbReference>
<dbReference type="InterPro" id="IPR000210">
    <property type="entry name" value="BTB/POZ_dom"/>
</dbReference>
<dbReference type="SMART" id="SM00980">
    <property type="entry name" value="THAP"/>
    <property type="match status" value="1"/>
</dbReference>
<dbReference type="GO" id="GO:0005634">
    <property type="term" value="C:nucleus"/>
    <property type="evidence" value="ECO:0007669"/>
    <property type="project" value="UniProtKB-SubCell"/>
</dbReference>
<name>A0ABD0JCI2_9CAEN</name>
<evidence type="ECO:0000259" key="17">
    <source>
        <dbReference type="PROSITE" id="PS50097"/>
    </source>
</evidence>
<comment type="caution">
    <text evidence="20">The sequence shown here is derived from an EMBL/GenBank/DDBJ whole genome shotgun (WGS) entry which is preliminary data.</text>
</comment>
<dbReference type="SUPFAM" id="SSF57716">
    <property type="entry name" value="Glucocorticoid receptor-like (DNA-binding domain)"/>
    <property type="match status" value="1"/>
</dbReference>
<evidence type="ECO:0000313" key="21">
    <source>
        <dbReference type="Proteomes" id="UP001519460"/>
    </source>
</evidence>
<keyword evidence="21" id="KW-1185">Reference proteome</keyword>
<feature type="domain" description="C2H2-type" evidence="18">
    <location>
        <begin position="509"/>
        <end position="537"/>
    </location>
</feature>
<dbReference type="Pfam" id="PF00651">
    <property type="entry name" value="BTB"/>
    <property type="match status" value="1"/>
</dbReference>
<dbReference type="Gene3D" id="3.30.160.60">
    <property type="entry name" value="Classic Zinc Finger"/>
    <property type="match status" value="5"/>
</dbReference>
<keyword evidence="7 14" id="KW-0863">Zinc-finger</keyword>
<dbReference type="SMART" id="SM00692">
    <property type="entry name" value="DM3"/>
    <property type="match status" value="1"/>
</dbReference>
<proteinExistence type="inferred from homology"/>
<dbReference type="SMART" id="SM00355">
    <property type="entry name" value="ZnF_C2H2"/>
    <property type="match status" value="8"/>
</dbReference>
<comment type="similarity">
    <text evidence="3">Belongs to the krueppel C2H2-type zinc-finger protein family.</text>
</comment>
<feature type="domain" description="THAP-type" evidence="19">
    <location>
        <begin position="8"/>
        <end position="96"/>
    </location>
</feature>
<keyword evidence="11 15" id="KW-0238">DNA-binding</keyword>